<feature type="signal peptide" evidence="1">
    <location>
        <begin position="1"/>
        <end position="46"/>
    </location>
</feature>
<comment type="caution">
    <text evidence="2">The sequence shown here is derived from an EMBL/GenBank/DDBJ whole genome shotgun (WGS) entry which is preliminary data.</text>
</comment>
<dbReference type="Proteomes" id="UP000235611">
    <property type="component" value="Unassembled WGS sequence"/>
</dbReference>
<dbReference type="AlphaFoldDB" id="A0AAP8N013"/>
<evidence type="ECO:0000313" key="3">
    <source>
        <dbReference type="Proteomes" id="UP000235611"/>
    </source>
</evidence>
<protein>
    <submittedName>
        <fullName evidence="2">Uncharacterized protein</fullName>
    </submittedName>
</protein>
<proteinExistence type="predicted"/>
<gene>
    <name evidence="2" type="ORF">BCS93_04035</name>
</gene>
<reference evidence="3" key="1">
    <citation type="submission" date="2016-07" db="EMBL/GenBank/DDBJ databases">
        <title>Nontailed viruses are major unrecognized killers of bacteria in the ocean.</title>
        <authorList>
            <person name="Kauffman K."/>
            <person name="Hussain F."/>
            <person name="Yang J."/>
            <person name="Arevalo P."/>
            <person name="Brown J."/>
            <person name="Cutler M."/>
            <person name="Kelly L."/>
            <person name="Polz M.F."/>
        </authorList>
    </citation>
    <scope>NUCLEOTIDE SEQUENCE [LARGE SCALE GENOMIC DNA]</scope>
    <source>
        <strain evidence="3">10N.222.49.A5</strain>
    </source>
</reference>
<accession>A0AAP8N013</accession>
<name>A0AAP8N013_9VIBR</name>
<keyword evidence="1" id="KW-0732">Signal</keyword>
<organism evidence="2 3">
    <name type="scientific">Vibrio breoganii</name>
    <dbReference type="NCBI Taxonomy" id="553239"/>
    <lineage>
        <taxon>Bacteria</taxon>
        <taxon>Pseudomonadati</taxon>
        <taxon>Pseudomonadota</taxon>
        <taxon>Gammaproteobacteria</taxon>
        <taxon>Vibrionales</taxon>
        <taxon>Vibrionaceae</taxon>
        <taxon>Vibrio</taxon>
    </lineage>
</organism>
<feature type="chain" id="PRO_5042965197" evidence="1">
    <location>
        <begin position="47"/>
        <end position="151"/>
    </location>
</feature>
<evidence type="ECO:0000256" key="1">
    <source>
        <dbReference type="SAM" id="SignalP"/>
    </source>
</evidence>
<dbReference type="EMBL" id="MDBO01000025">
    <property type="protein sequence ID" value="PMP14519.1"/>
    <property type="molecule type" value="Genomic_DNA"/>
</dbReference>
<evidence type="ECO:0000313" key="2">
    <source>
        <dbReference type="EMBL" id="PMP14519.1"/>
    </source>
</evidence>
<sequence>MYVCQIATRVWLSGEGGTVSLFKRPIIMNRSSLFYLMLATSSAAMASDLPENFCETLKLLDENIEATYEAALSGKKDEYGVVRYRVTEALSSKWDEDFKELYLYPSREHVEYRRGYITAMVKFANKADVEAHYEKWKARGYYGKWTYCPID</sequence>